<name>A0A9W7A790_9STRA</name>
<evidence type="ECO:0000259" key="10">
    <source>
        <dbReference type="Pfam" id="PF11527"/>
    </source>
</evidence>
<dbReference type="GO" id="GO:0005930">
    <property type="term" value="C:axoneme"/>
    <property type="evidence" value="ECO:0007669"/>
    <property type="project" value="TreeGrafter"/>
</dbReference>
<evidence type="ECO:0000256" key="1">
    <source>
        <dbReference type="ARBA" id="ARBA00004138"/>
    </source>
</evidence>
<organism evidence="11 12">
    <name type="scientific">Triparma retinervis</name>
    <dbReference type="NCBI Taxonomy" id="2557542"/>
    <lineage>
        <taxon>Eukaryota</taxon>
        <taxon>Sar</taxon>
        <taxon>Stramenopiles</taxon>
        <taxon>Ochrophyta</taxon>
        <taxon>Bolidophyceae</taxon>
        <taxon>Parmales</taxon>
        <taxon>Triparmaceae</taxon>
        <taxon>Triparma</taxon>
    </lineage>
</organism>
<dbReference type="InterPro" id="IPR038888">
    <property type="entry name" value="CFAP36"/>
</dbReference>
<comment type="subcellular location">
    <subcellularLocation>
        <location evidence="1">Cell projection</location>
        <location evidence="1">Cilium</location>
    </subcellularLocation>
    <subcellularLocation>
        <location evidence="2">Cytoplasm</location>
    </subcellularLocation>
</comment>
<protein>
    <recommendedName>
        <fullName evidence="4">Cilia- and flagella-associated protein 36</fullName>
    </recommendedName>
    <alternativeName>
        <fullName evidence="9">Coiled-coil domain-containing protein 104</fullName>
    </alternativeName>
</protein>
<dbReference type="InterPro" id="IPR042541">
    <property type="entry name" value="BART_sf"/>
</dbReference>
<evidence type="ECO:0000256" key="9">
    <source>
        <dbReference type="ARBA" id="ARBA00031593"/>
    </source>
</evidence>
<keyword evidence="7" id="KW-0969">Cilium</keyword>
<dbReference type="EMBL" id="BRXZ01005243">
    <property type="protein sequence ID" value="GMH62605.1"/>
    <property type="molecule type" value="Genomic_DNA"/>
</dbReference>
<feature type="domain" description="BART" evidence="10">
    <location>
        <begin position="15"/>
        <end position="118"/>
    </location>
</feature>
<dbReference type="AlphaFoldDB" id="A0A9W7A790"/>
<evidence type="ECO:0000256" key="4">
    <source>
        <dbReference type="ARBA" id="ARBA00021815"/>
    </source>
</evidence>
<evidence type="ECO:0000256" key="2">
    <source>
        <dbReference type="ARBA" id="ARBA00004496"/>
    </source>
</evidence>
<keyword evidence="6" id="KW-0175">Coiled coil</keyword>
<evidence type="ECO:0000313" key="11">
    <source>
        <dbReference type="EMBL" id="GMH62605.1"/>
    </source>
</evidence>
<dbReference type="Gene3D" id="1.20.1520.10">
    <property type="entry name" value="ADP-ribosylation factor-like 2-binding protein, domain"/>
    <property type="match status" value="1"/>
</dbReference>
<comment type="caution">
    <text evidence="11">The sequence shown here is derived from an EMBL/GenBank/DDBJ whole genome shotgun (WGS) entry which is preliminary data.</text>
</comment>
<evidence type="ECO:0000256" key="7">
    <source>
        <dbReference type="ARBA" id="ARBA00023069"/>
    </source>
</evidence>
<gene>
    <name evidence="11" type="ORF">TrRE_jg9056</name>
</gene>
<dbReference type="InterPro" id="IPR023379">
    <property type="entry name" value="BART_dom"/>
</dbReference>
<reference evidence="11" key="1">
    <citation type="submission" date="2022-07" db="EMBL/GenBank/DDBJ databases">
        <title>Genome analysis of Parmales, a sister group of diatoms, reveals the evolutionary specialization of diatoms from phago-mixotrophs to photoautotrophs.</title>
        <authorList>
            <person name="Ban H."/>
            <person name="Sato S."/>
            <person name="Yoshikawa S."/>
            <person name="Kazumasa Y."/>
            <person name="Nakamura Y."/>
            <person name="Ichinomiya M."/>
            <person name="Saitoh K."/>
            <person name="Sato N."/>
            <person name="Blanc-Mathieu R."/>
            <person name="Endo H."/>
            <person name="Kuwata A."/>
            <person name="Ogata H."/>
        </authorList>
    </citation>
    <scope>NUCLEOTIDE SEQUENCE</scope>
</reference>
<dbReference type="Proteomes" id="UP001165082">
    <property type="component" value="Unassembled WGS sequence"/>
</dbReference>
<accession>A0A9W7A790</accession>
<evidence type="ECO:0000313" key="12">
    <source>
        <dbReference type="Proteomes" id="UP001165082"/>
    </source>
</evidence>
<keyword evidence="8" id="KW-0966">Cell projection</keyword>
<keyword evidence="12" id="KW-1185">Reference proteome</keyword>
<proteinExistence type="inferred from homology"/>
<dbReference type="GO" id="GO:0097546">
    <property type="term" value="C:ciliary base"/>
    <property type="evidence" value="ECO:0007669"/>
    <property type="project" value="TreeGrafter"/>
</dbReference>
<dbReference type="OrthoDB" id="272687at2759"/>
<keyword evidence="5" id="KW-0963">Cytoplasm</keyword>
<evidence type="ECO:0000256" key="3">
    <source>
        <dbReference type="ARBA" id="ARBA00007460"/>
    </source>
</evidence>
<evidence type="ECO:0000256" key="6">
    <source>
        <dbReference type="ARBA" id="ARBA00023054"/>
    </source>
</evidence>
<evidence type="ECO:0000256" key="5">
    <source>
        <dbReference type="ARBA" id="ARBA00022490"/>
    </source>
</evidence>
<dbReference type="PANTHER" id="PTHR21532">
    <property type="entry name" value="PHOSPHODIESTERASE HL"/>
    <property type="match status" value="1"/>
</dbReference>
<dbReference type="Pfam" id="PF11527">
    <property type="entry name" value="ARL2_Bind_BART"/>
    <property type="match status" value="1"/>
</dbReference>
<comment type="similarity">
    <text evidence="3">Belongs to the CFAP36 family.</text>
</comment>
<dbReference type="PANTHER" id="PTHR21532:SF0">
    <property type="entry name" value="CILIA- AND FLAGELLA-ASSOCIATED PROTEIN 36"/>
    <property type="match status" value="1"/>
</dbReference>
<sequence length="145" mass="17310">MSSEGLEDCTYGHPLVEKLVMFIAGEKFQREFELFFLQHCRKFGQDEEHSLEFTEIHQEFEMMFNSRLEEFCEREKVTKEEFYERCKEANTTDVKASHYLKIMMCSADYPEFVALMRVMRKLHGDRLDRQDRNAEGVAQLDGWSL</sequence>
<evidence type="ECO:0000256" key="8">
    <source>
        <dbReference type="ARBA" id="ARBA00023273"/>
    </source>
</evidence>